<feature type="chain" id="PRO_5035451518" evidence="1">
    <location>
        <begin position="21"/>
        <end position="148"/>
    </location>
</feature>
<name>A0A8K0D4K6_IGNLU</name>
<dbReference type="AlphaFoldDB" id="A0A8K0D4K6"/>
<feature type="signal peptide" evidence="1">
    <location>
        <begin position="1"/>
        <end position="20"/>
    </location>
</feature>
<evidence type="ECO:0000313" key="2">
    <source>
        <dbReference type="EMBL" id="KAF2896901.1"/>
    </source>
</evidence>
<organism evidence="2 3">
    <name type="scientific">Ignelater luminosus</name>
    <name type="common">Cucubano</name>
    <name type="synonym">Pyrophorus luminosus</name>
    <dbReference type="NCBI Taxonomy" id="2038154"/>
    <lineage>
        <taxon>Eukaryota</taxon>
        <taxon>Metazoa</taxon>
        <taxon>Ecdysozoa</taxon>
        <taxon>Arthropoda</taxon>
        <taxon>Hexapoda</taxon>
        <taxon>Insecta</taxon>
        <taxon>Pterygota</taxon>
        <taxon>Neoptera</taxon>
        <taxon>Endopterygota</taxon>
        <taxon>Coleoptera</taxon>
        <taxon>Polyphaga</taxon>
        <taxon>Elateriformia</taxon>
        <taxon>Elateroidea</taxon>
        <taxon>Elateridae</taxon>
        <taxon>Agrypninae</taxon>
        <taxon>Pyrophorini</taxon>
        <taxon>Ignelater</taxon>
    </lineage>
</organism>
<keyword evidence="3" id="KW-1185">Reference proteome</keyword>
<dbReference type="EMBL" id="VTPC01004669">
    <property type="protein sequence ID" value="KAF2896901.1"/>
    <property type="molecule type" value="Genomic_DNA"/>
</dbReference>
<accession>A0A8K0D4K6</accession>
<reference evidence="2" key="1">
    <citation type="submission" date="2019-08" db="EMBL/GenBank/DDBJ databases">
        <title>The genome of the North American firefly Photinus pyralis.</title>
        <authorList>
            <consortium name="Photinus pyralis genome working group"/>
            <person name="Fallon T.R."/>
            <person name="Sander Lower S.E."/>
            <person name="Weng J.-K."/>
        </authorList>
    </citation>
    <scope>NUCLEOTIDE SEQUENCE</scope>
    <source>
        <strain evidence="2">TRF0915ILg1</strain>
        <tissue evidence="2">Whole body</tissue>
    </source>
</reference>
<proteinExistence type="predicted"/>
<dbReference type="Proteomes" id="UP000801492">
    <property type="component" value="Unassembled WGS sequence"/>
</dbReference>
<evidence type="ECO:0000313" key="3">
    <source>
        <dbReference type="Proteomes" id="UP000801492"/>
    </source>
</evidence>
<protein>
    <submittedName>
        <fullName evidence="2">Uncharacterized protein</fullName>
    </submittedName>
</protein>
<keyword evidence="1" id="KW-0732">Signal</keyword>
<comment type="caution">
    <text evidence="2">The sequence shown here is derived from an EMBL/GenBank/DDBJ whole genome shotgun (WGS) entry which is preliminary data.</text>
</comment>
<gene>
    <name evidence="2" type="ORF">ILUMI_09274</name>
</gene>
<sequence>MKPEVFLLVYFQYLFASILGIGIDIEEIIKSCVCWEHYEARFDARYNISECYAKRTRHIMPCNIHQVPPCKCSNKSNGILTDEKGVWCVFYIHGHEKRRWACENHDEWTKFIHRHRNHTNLRKRITYLRLMLYYNYGSTTSVESSKNF</sequence>
<evidence type="ECO:0000256" key="1">
    <source>
        <dbReference type="SAM" id="SignalP"/>
    </source>
</evidence>